<name>A0ABU3UCI0_9ACTN</name>
<reference evidence="1 2" key="1">
    <citation type="submission" date="2023-02" db="EMBL/GenBank/DDBJ databases">
        <authorList>
            <person name="Maleckis M."/>
        </authorList>
    </citation>
    <scope>NUCLEOTIDE SEQUENCE [LARGE SCALE GENOMIC DNA]</scope>
    <source>
        <strain evidence="1 2">P8-A2</strain>
    </source>
</reference>
<comment type="caution">
    <text evidence="1">The sequence shown here is derived from an EMBL/GenBank/DDBJ whole genome shotgun (WGS) entry which is preliminary data.</text>
</comment>
<evidence type="ECO:0000313" key="1">
    <source>
        <dbReference type="EMBL" id="MDU8991620.1"/>
    </source>
</evidence>
<accession>A0ABU3UCI0</accession>
<dbReference type="RefSeq" id="WP_240363056.1">
    <property type="nucleotide sequence ID" value="NZ_CP107955.1"/>
</dbReference>
<protein>
    <submittedName>
        <fullName evidence="1">Toxin-antitoxin system, toxin component</fullName>
    </submittedName>
</protein>
<dbReference type="EMBL" id="JARAKF010000001">
    <property type="protein sequence ID" value="MDU8991620.1"/>
    <property type="molecule type" value="Genomic_DNA"/>
</dbReference>
<gene>
    <name evidence="1" type="ORF">PU648_04345</name>
</gene>
<evidence type="ECO:0000313" key="2">
    <source>
        <dbReference type="Proteomes" id="UP001257627"/>
    </source>
</evidence>
<dbReference type="Proteomes" id="UP001257627">
    <property type="component" value="Unassembled WGS sequence"/>
</dbReference>
<keyword evidence="2" id="KW-1185">Reference proteome</keyword>
<proteinExistence type="predicted"/>
<sequence>MRTGRAKEMRNLIGQLADGVSLPVPAAPDALFDALIAVVADIRGREVVLLKEEFPHRTATGLWLDMPDHDIVLVDKRAAPVHQLAILCHEIWHMIKGDCGHHAAGVPVAARLLSDRADVQRTVRAVAARTEFHERSEQEAETFALRAVTHLRIWLEGEPGSLATDRSQIAGRIGASLGHRRSQV</sequence>
<organism evidence="1 2">
    <name type="scientific">Streptomyces mirabilis</name>
    <dbReference type="NCBI Taxonomy" id="68239"/>
    <lineage>
        <taxon>Bacteria</taxon>
        <taxon>Bacillati</taxon>
        <taxon>Actinomycetota</taxon>
        <taxon>Actinomycetes</taxon>
        <taxon>Kitasatosporales</taxon>
        <taxon>Streptomycetaceae</taxon>
        <taxon>Streptomyces</taxon>
    </lineage>
</organism>